<evidence type="ECO:0000256" key="1">
    <source>
        <dbReference type="SAM" id="Coils"/>
    </source>
</evidence>
<organism evidence="3 4">
    <name type="scientific">Parerythrobacter lacustris</name>
    <dbReference type="NCBI Taxonomy" id="2969984"/>
    <lineage>
        <taxon>Bacteria</taxon>
        <taxon>Pseudomonadati</taxon>
        <taxon>Pseudomonadota</taxon>
        <taxon>Alphaproteobacteria</taxon>
        <taxon>Sphingomonadales</taxon>
        <taxon>Erythrobacteraceae</taxon>
        <taxon>Parerythrobacter</taxon>
    </lineage>
</organism>
<reference evidence="3 4" key="1">
    <citation type="submission" date="2022-08" db="EMBL/GenBank/DDBJ databases">
        <title>Polyphasic taxonomy analysis of Qipengyuania sp.RS5-5.</title>
        <authorList>
            <person name="Xamxidin M."/>
            <person name="Wu M."/>
        </authorList>
    </citation>
    <scope>NUCLEOTIDE SEQUENCE [LARGE SCALE GENOMIC DNA]</scope>
    <source>
        <strain evidence="3 4">RS5-5</strain>
    </source>
</reference>
<keyword evidence="1" id="KW-0175">Coiled coil</keyword>
<dbReference type="Proteomes" id="UP001206067">
    <property type="component" value="Unassembled WGS sequence"/>
</dbReference>
<name>A0ABT1XTD2_9SPHN</name>
<gene>
    <name evidence="3" type="ORF">NSO95_13240</name>
</gene>
<feature type="coiled-coil region" evidence="1">
    <location>
        <begin position="24"/>
        <end position="51"/>
    </location>
</feature>
<keyword evidence="4" id="KW-1185">Reference proteome</keyword>
<dbReference type="EMBL" id="JANKHH010000007">
    <property type="protein sequence ID" value="MCR2834909.1"/>
    <property type="molecule type" value="Genomic_DNA"/>
</dbReference>
<proteinExistence type="predicted"/>
<sequence length="168" mass="18482">MRQIGWAVVLTVCVAGFVLLTFRVNAVKSEVRLAEREIIALEREKALLEIEFESRANQQQLADWNRLEFGYLAPQADQYLENERQLASLSVPRSIDAPDPIRVAHTAVESEDEGIIAMVSPLTGKPPEAASPDDGDRPHGKPLSAKRSLSDRLAIESPLKSPSAEVAQ</sequence>
<evidence type="ECO:0000256" key="2">
    <source>
        <dbReference type="SAM" id="MobiDB-lite"/>
    </source>
</evidence>
<protein>
    <recommendedName>
        <fullName evidence="5">Cell division protein FtsL</fullName>
    </recommendedName>
</protein>
<feature type="region of interest" description="Disordered" evidence="2">
    <location>
        <begin position="121"/>
        <end position="168"/>
    </location>
</feature>
<comment type="caution">
    <text evidence="3">The sequence shown here is derived from an EMBL/GenBank/DDBJ whole genome shotgun (WGS) entry which is preliminary data.</text>
</comment>
<evidence type="ECO:0000313" key="4">
    <source>
        <dbReference type="Proteomes" id="UP001206067"/>
    </source>
</evidence>
<evidence type="ECO:0000313" key="3">
    <source>
        <dbReference type="EMBL" id="MCR2834909.1"/>
    </source>
</evidence>
<accession>A0ABT1XTD2</accession>
<evidence type="ECO:0008006" key="5">
    <source>
        <dbReference type="Google" id="ProtNLM"/>
    </source>
</evidence>